<feature type="coiled-coil region" evidence="4">
    <location>
        <begin position="289"/>
        <end position="361"/>
    </location>
</feature>
<feature type="compositionally biased region" description="Basic and acidic residues" evidence="5">
    <location>
        <begin position="450"/>
        <end position="473"/>
    </location>
</feature>
<dbReference type="Proteomes" id="UP001454489">
    <property type="component" value="Unassembled WGS sequence"/>
</dbReference>
<evidence type="ECO:0000313" key="7">
    <source>
        <dbReference type="EMBL" id="MEQ2558268.1"/>
    </source>
</evidence>
<comment type="subunit">
    <text evidence="2">Heterodimer of SbcC and SbcD.</text>
</comment>
<feature type="region of interest" description="Disordered" evidence="5">
    <location>
        <begin position="431"/>
        <end position="473"/>
    </location>
</feature>
<dbReference type="Pfam" id="PF13558">
    <property type="entry name" value="SbcC_Walker_B"/>
    <property type="match status" value="1"/>
</dbReference>
<feature type="coiled-coil region" evidence="4">
    <location>
        <begin position="192"/>
        <end position="219"/>
    </location>
</feature>
<comment type="similarity">
    <text evidence="1">Belongs to the SMC family. SbcC subfamily.</text>
</comment>
<dbReference type="Pfam" id="PF13476">
    <property type="entry name" value="AAA_23"/>
    <property type="match status" value="1"/>
</dbReference>
<evidence type="ECO:0000256" key="3">
    <source>
        <dbReference type="ARBA" id="ARBA00013368"/>
    </source>
</evidence>
<organism evidence="7 8">
    <name type="scientific">Maccoyibacter intestinihominis</name>
    <dbReference type="NCBI Taxonomy" id="3133499"/>
    <lineage>
        <taxon>Bacteria</taxon>
        <taxon>Bacillati</taxon>
        <taxon>Bacillota</taxon>
        <taxon>Clostridia</taxon>
        <taxon>Lachnospirales</taxon>
        <taxon>Lachnospiraceae</taxon>
        <taxon>Maccoyibacter</taxon>
    </lineage>
</organism>
<dbReference type="SUPFAM" id="SSF52540">
    <property type="entry name" value="P-loop containing nucleoside triphosphate hydrolases"/>
    <property type="match status" value="1"/>
</dbReference>
<dbReference type="InterPro" id="IPR027417">
    <property type="entry name" value="P-loop_NTPase"/>
</dbReference>
<evidence type="ECO:0000256" key="4">
    <source>
        <dbReference type="SAM" id="Coils"/>
    </source>
</evidence>
<protein>
    <recommendedName>
        <fullName evidence="3">Nuclease SbcCD subunit C</fullName>
    </recommendedName>
</protein>
<dbReference type="InterPro" id="IPR038729">
    <property type="entry name" value="Rad50/SbcC_AAA"/>
</dbReference>
<dbReference type="PANTHER" id="PTHR32114:SF2">
    <property type="entry name" value="ABC TRANSPORTER ABCH.3"/>
    <property type="match status" value="1"/>
</dbReference>
<keyword evidence="4" id="KW-0175">Coiled coil</keyword>
<accession>A0ABV1HEZ2</accession>
<feature type="domain" description="Rad50/SbcC-type AAA" evidence="6">
    <location>
        <begin position="5"/>
        <end position="209"/>
    </location>
</feature>
<evidence type="ECO:0000313" key="8">
    <source>
        <dbReference type="Proteomes" id="UP001454489"/>
    </source>
</evidence>
<evidence type="ECO:0000259" key="6">
    <source>
        <dbReference type="Pfam" id="PF13476"/>
    </source>
</evidence>
<name>A0ABV1HEZ2_9FIRM</name>
<reference evidence="7 8" key="1">
    <citation type="submission" date="2024-03" db="EMBL/GenBank/DDBJ databases">
        <title>Human intestinal bacterial collection.</title>
        <authorList>
            <person name="Pauvert C."/>
            <person name="Hitch T.C.A."/>
            <person name="Clavel T."/>
        </authorList>
    </citation>
    <scope>NUCLEOTIDE SEQUENCE [LARGE SCALE GENOMIC DNA]</scope>
    <source>
        <strain evidence="7 8">CLA-AA-H185</strain>
    </source>
</reference>
<proteinExistence type="inferred from homology"/>
<dbReference type="PANTHER" id="PTHR32114">
    <property type="entry name" value="ABC TRANSPORTER ABCH.3"/>
    <property type="match status" value="1"/>
</dbReference>
<keyword evidence="8" id="KW-1185">Reference proteome</keyword>
<sequence length="794" mass="90328">MKPLKLEMSAFGSYAGLVEVDFTKAGSGLFLITGDTGAGKTTIFDGIAYALYDETSGGERSGSMMRSQFADAKTETYVKLTFLSHGKIYQVRRNPKHKIQKELKNGNTTLRNIPKNVELILPDGQVFPEKKQGTDREIVNLVGLDVNQFTQTAMLAQGDFLKLLYTKSDDRKAIFSKIFQTGYCAKIQDYFRQQASVLKDELEKQEQALRQEASGVRLDEAGKLKMQELLQHDFFPCEEVQSLLQENIVACKKETTDVQKIKDEKAKAVEQLTKDISVQEQVNRQFEHLNMVTEQLKDLQHKVETAKQAHEAAKQELEKKGESIQKEIADIEHSLPLYEQAEQAKEKEKSGKKRLADLEKDQGVLGTLKQRMETSQKEWNIWVTKAKEAVAEYERVYEAFFHEQAGILAKDLEEGMPCPVCGSTHHPSLAKMAEDAPSEEEVKKARKKRTEAEEHREQSERQYMEAKSAYDTKRQQEETEIRVLLAEAAKELELTSKNLVYSGKEEAMAILEKNRQLKQQLESSVKKTQEELSQTQEQEAVYKGQKEQLLQETEGRKPLELTEKKQRQRELSEEVQNAEDRLRQLHTTQEINERIRQNLQKYDAKREQFKEQAAVADTLNRTANGRLSGSVKMDFETYVQRKYFKQILKEANRRLIKMSRGSFVLQLKEGQESGKGKNEGLDLVVHSLVTNAIRDVRTLSGGEAFMAALSMALGLSDIVQRTAGAVQLEMMFIDEGFGSLDDISRTQALNVLEELTGSGRQIGIISHVNELKEQMEKKLVVSKGERGSSLHWEL</sequence>
<gene>
    <name evidence="7" type="ORF">WMO43_10365</name>
</gene>
<evidence type="ECO:0000256" key="1">
    <source>
        <dbReference type="ARBA" id="ARBA00006930"/>
    </source>
</evidence>
<dbReference type="Gene3D" id="3.40.50.300">
    <property type="entry name" value="P-loop containing nucleotide triphosphate hydrolases"/>
    <property type="match status" value="2"/>
</dbReference>
<dbReference type="EMBL" id="JBBMEX010000010">
    <property type="protein sequence ID" value="MEQ2558268.1"/>
    <property type="molecule type" value="Genomic_DNA"/>
</dbReference>
<dbReference type="RefSeq" id="WP_353531114.1">
    <property type="nucleotide sequence ID" value="NZ_JBBMEX010000010.1"/>
</dbReference>
<evidence type="ECO:0000256" key="5">
    <source>
        <dbReference type="SAM" id="MobiDB-lite"/>
    </source>
</evidence>
<feature type="compositionally biased region" description="Basic and acidic residues" evidence="5">
    <location>
        <begin position="553"/>
        <end position="575"/>
    </location>
</feature>
<comment type="caution">
    <text evidence="7">The sequence shown here is derived from an EMBL/GenBank/DDBJ whole genome shotgun (WGS) entry which is preliminary data.</text>
</comment>
<evidence type="ECO:0000256" key="2">
    <source>
        <dbReference type="ARBA" id="ARBA00011322"/>
    </source>
</evidence>
<feature type="region of interest" description="Disordered" evidence="5">
    <location>
        <begin position="551"/>
        <end position="575"/>
    </location>
</feature>